<keyword evidence="2" id="KW-1185">Reference proteome</keyword>
<name>A0ACB8C6W1_DERSI</name>
<dbReference type="Proteomes" id="UP000821865">
    <property type="component" value="Chromosome 8"/>
</dbReference>
<evidence type="ECO:0000313" key="1">
    <source>
        <dbReference type="EMBL" id="KAH7936560.1"/>
    </source>
</evidence>
<dbReference type="EMBL" id="CM023477">
    <property type="protein sequence ID" value="KAH7936560.1"/>
    <property type="molecule type" value="Genomic_DNA"/>
</dbReference>
<reference evidence="1" key="1">
    <citation type="submission" date="2020-05" db="EMBL/GenBank/DDBJ databases">
        <title>Large-scale comparative analyses of tick genomes elucidate their genetic diversity and vector capacities.</title>
        <authorList>
            <person name="Jia N."/>
            <person name="Wang J."/>
            <person name="Shi W."/>
            <person name="Du L."/>
            <person name="Sun Y."/>
            <person name="Zhan W."/>
            <person name="Jiang J."/>
            <person name="Wang Q."/>
            <person name="Zhang B."/>
            <person name="Ji P."/>
            <person name="Sakyi L.B."/>
            <person name="Cui X."/>
            <person name="Yuan T."/>
            <person name="Jiang B."/>
            <person name="Yang W."/>
            <person name="Lam T.T.-Y."/>
            <person name="Chang Q."/>
            <person name="Ding S."/>
            <person name="Wang X."/>
            <person name="Zhu J."/>
            <person name="Ruan X."/>
            <person name="Zhao L."/>
            <person name="Wei J."/>
            <person name="Que T."/>
            <person name="Du C."/>
            <person name="Cheng J."/>
            <person name="Dai P."/>
            <person name="Han X."/>
            <person name="Huang E."/>
            <person name="Gao Y."/>
            <person name="Liu J."/>
            <person name="Shao H."/>
            <person name="Ye R."/>
            <person name="Li L."/>
            <person name="Wei W."/>
            <person name="Wang X."/>
            <person name="Wang C."/>
            <person name="Yang T."/>
            <person name="Huo Q."/>
            <person name="Li W."/>
            <person name="Guo W."/>
            <person name="Chen H."/>
            <person name="Zhou L."/>
            <person name="Ni X."/>
            <person name="Tian J."/>
            <person name="Zhou Y."/>
            <person name="Sheng Y."/>
            <person name="Liu T."/>
            <person name="Pan Y."/>
            <person name="Xia L."/>
            <person name="Li J."/>
            <person name="Zhao F."/>
            <person name="Cao W."/>
        </authorList>
    </citation>
    <scope>NUCLEOTIDE SEQUENCE</scope>
    <source>
        <strain evidence="1">Dsil-2018</strain>
    </source>
</reference>
<gene>
    <name evidence="1" type="ORF">HPB49_001293</name>
</gene>
<accession>A0ACB8C6W1</accession>
<proteinExistence type="predicted"/>
<evidence type="ECO:0000313" key="2">
    <source>
        <dbReference type="Proteomes" id="UP000821865"/>
    </source>
</evidence>
<comment type="caution">
    <text evidence="1">The sequence shown here is derived from an EMBL/GenBank/DDBJ whole genome shotgun (WGS) entry which is preliminary data.</text>
</comment>
<organism evidence="1 2">
    <name type="scientific">Dermacentor silvarum</name>
    <name type="common">Tick</name>
    <dbReference type="NCBI Taxonomy" id="543639"/>
    <lineage>
        <taxon>Eukaryota</taxon>
        <taxon>Metazoa</taxon>
        <taxon>Ecdysozoa</taxon>
        <taxon>Arthropoda</taxon>
        <taxon>Chelicerata</taxon>
        <taxon>Arachnida</taxon>
        <taxon>Acari</taxon>
        <taxon>Parasitiformes</taxon>
        <taxon>Ixodida</taxon>
        <taxon>Ixodoidea</taxon>
        <taxon>Ixodidae</taxon>
        <taxon>Rhipicephalinae</taxon>
        <taxon>Dermacentor</taxon>
    </lineage>
</organism>
<sequence>MRFLWQLCGVMWLTSLLIFGIVLLPALLVSRKLRELFFVTSFRVGAFIYADGMASARRAALKPLESLVSRDPALKKENALRVLEIGAGTGANFEHVTRKIRYTNVDPNPEFGNVFLRELNNYPKIEMERWVQCHGENMDELENGEFDVVLFTYLLCSVQDGRKVLEEAKRVLVKVLAVQKDPNTVTQAPTLLFAALCFSFGLGYNARSVIAISIVIAHRRTLDFLGACRLSKRDVAKALSKPYNSTVEDHMWELSSSKGLR</sequence>
<protein>
    <submittedName>
        <fullName evidence="1">Uncharacterized protein</fullName>
    </submittedName>
</protein>